<protein>
    <recommendedName>
        <fullName evidence="4">Integral membrane protein</fullName>
    </recommendedName>
</protein>
<keyword evidence="1" id="KW-0472">Membrane</keyword>
<feature type="transmembrane region" description="Helical" evidence="1">
    <location>
        <begin position="90"/>
        <end position="110"/>
    </location>
</feature>
<feature type="transmembrane region" description="Helical" evidence="1">
    <location>
        <begin position="125"/>
        <end position="146"/>
    </location>
</feature>
<evidence type="ECO:0000313" key="3">
    <source>
        <dbReference type="Proteomes" id="UP000820669"/>
    </source>
</evidence>
<gene>
    <name evidence="2" type="ORF">HF526_18540</name>
</gene>
<evidence type="ECO:0000256" key="1">
    <source>
        <dbReference type="SAM" id="Phobius"/>
    </source>
</evidence>
<dbReference type="Proteomes" id="UP000820669">
    <property type="component" value="Unassembled WGS sequence"/>
</dbReference>
<keyword evidence="1" id="KW-0812">Transmembrane</keyword>
<dbReference type="EMBL" id="JAAXLA010000034">
    <property type="protein sequence ID" value="NMH99293.1"/>
    <property type="molecule type" value="Genomic_DNA"/>
</dbReference>
<evidence type="ECO:0000313" key="2">
    <source>
        <dbReference type="EMBL" id="NMH99293.1"/>
    </source>
</evidence>
<evidence type="ECO:0008006" key="4">
    <source>
        <dbReference type="Google" id="ProtNLM"/>
    </source>
</evidence>
<proteinExistence type="predicted"/>
<feature type="transmembrane region" description="Helical" evidence="1">
    <location>
        <begin position="61"/>
        <end position="78"/>
    </location>
</feature>
<comment type="caution">
    <text evidence="2">The sequence shown here is derived from an EMBL/GenBank/DDBJ whole genome shotgun (WGS) entry which is preliminary data.</text>
</comment>
<name>A0ABX1SCJ6_9PSEU</name>
<organism evidence="2 3">
    <name type="scientific">Pseudonocardia acidicola</name>
    <dbReference type="NCBI Taxonomy" id="2724939"/>
    <lineage>
        <taxon>Bacteria</taxon>
        <taxon>Bacillati</taxon>
        <taxon>Actinomycetota</taxon>
        <taxon>Actinomycetes</taxon>
        <taxon>Pseudonocardiales</taxon>
        <taxon>Pseudonocardiaceae</taxon>
        <taxon>Pseudonocardia</taxon>
    </lineage>
</organism>
<keyword evidence="1" id="KW-1133">Transmembrane helix</keyword>
<accession>A0ABX1SCJ6</accession>
<keyword evidence="3" id="KW-1185">Reference proteome</keyword>
<reference evidence="2 3" key="1">
    <citation type="submission" date="2020-04" db="EMBL/GenBank/DDBJ databases">
        <authorList>
            <person name="Klaysubun C."/>
            <person name="Duangmal K."/>
            <person name="Lipun K."/>
        </authorList>
    </citation>
    <scope>NUCLEOTIDE SEQUENCE [LARGE SCALE GENOMIC DNA]</scope>
    <source>
        <strain evidence="2 3">K10HN5</strain>
    </source>
</reference>
<feature type="transmembrane region" description="Helical" evidence="1">
    <location>
        <begin position="21"/>
        <end position="41"/>
    </location>
</feature>
<sequence>MWRRLRTAYADHVGRTERPLLIAWAAFAATFGITRAVTYWLHTGHGPSSGGITAGGRHLHHYNIGIMLLGAVGAVAVRGRADHHRHPMTAAAYGSGAALIIDEAALLIDLKDVYWANDGRKSVDAAIATIALGGAYLAAVPFWNAAARELSHPTRRPR</sequence>